<evidence type="ECO:0000256" key="5">
    <source>
        <dbReference type="ARBA" id="ARBA00022553"/>
    </source>
</evidence>
<dbReference type="PROSITE" id="PS50885">
    <property type="entry name" value="HAMP"/>
    <property type="match status" value="1"/>
</dbReference>
<dbReference type="Proteomes" id="UP000067711">
    <property type="component" value="Chromosome 2"/>
</dbReference>
<keyword evidence="9" id="KW-0067">ATP-binding</keyword>
<comment type="subcellular location">
    <subcellularLocation>
        <location evidence="2">Cell membrane</location>
        <topology evidence="2">Multi-pass membrane protein</topology>
    </subcellularLocation>
</comment>
<evidence type="ECO:0000256" key="1">
    <source>
        <dbReference type="ARBA" id="ARBA00000085"/>
    </source>
</evidence>
<dbReference type="InterPro" id="IPR005467">
    <property type="entry name" value="His_kinase_dom"/>
</dbReference>
<evidence type="ECO:0000256" key="2">
    <source>
        <dbReference type="ARBA" id="ARBA00004651"/>
    </source>
</evidence>
<feature type="transmembrane region" description="Helical" evidence="10">
    <location>
        <begin position="83"/>
        <end position="102"/>
    </location>
</feature>
<name>A0A1B4FWU8_9BURK</name>
<keyword evidence="8 13" id="KW-0418">Kinase</keyword>
<keyword evidence="4" id="KW-1003">Cell membrane</keyword>
<dbReference type="GO" id="GO:0000155">
    <property type="term" value="F:phosphorelay sensor kinase activity"/>
    <property type="evidence" value="ECO:0007669"/>
    <property type="project" value="InterPro"/>
</dbReference>
<dbReference type="InterPro" id="IPR036097">
    <property type="entry name" value="HisK_dim/P_sf"/>
</dbReference>
<keyword evidence="10" id="KW-1133">Transmembrane helix</keyword>
<dbReference type="InterPro" id="IPR003661">
    <property type="entry name" value="HisK_dim/P_dom"/>
</dbReference>
<sequence length="371" mass="41933">MNNTQAHRLSPPRYCKWRWLHFRRSWTDTRADRIPSWSRLYLRTYLHLVGLVLVTVGGTIATLCSALGPRTVWRALDALPGGALPLAAFVLAVPALAGYRWMRPVWSDLVMVRERAIDFTGGRFNTRARESRSVIIGPLARTLNALAMRMERLIAAQRDLTNGISHELRTPLARVRFALESLREPGSAAEYQNAIDSIEQDVTELDELIDMSLTYARLEYSSLQSNLEQTALVAWFDKQVADAALLYPSKTIESRVALPVDVRVKMDKRLMSYAMRNLLRNASKHAHGQIEAGLRMRHGNIEIYVEDDGHGVPLDERERIFDAFVRLDRHTAGYGLGLAITRQVLQAHNGRVAVVDPLLLSGARFEMSWPV</sequence>
<accession>A0A1B4FWU8</accession>
<dbReference type="GO" id="GO:0005524">
    <property type="term" value="F:ATP binding"/>
    <property type="evidence" value="ECO:0007669"/>
    <property type="project" value="UniProtKB-KW"/>
</dbReference>
<evidence type="ECO:0000256" key="8">
    <source>
        <dbReference type="ARBA" id="ARBA00022777"/>
    </source>
</evidence>
<dbReference type="SMART" id="SM00388">
    <property type="entry name" value="HisKA"/>
    <property type="match status" value="1"/>
</dbReference>
<dbReference type="EMBL" id="CP013388">
    <property type="protein sequence ID" value="AOJ08091.1"/>
    <property type="molecule type" value="Genomic_DNA"/>
</dbReference>
<dbReference type="SUPFAM" id="SSF47384">
    <property type="entry name" value="Homodimeric domain of signal transducing histidine kinase"/>
    <property type="match status" value="1"/>
</dbReference>
<evidence type="ECO:0000256" key="6">
    <source>
        <dbReference type="ARBA" id="ARBA00022679"/>
    </source>
</evidence>
<gene>
    <name evidence="13" type="ORF">WS71_04975</name>
</gene>
<dbReference type="InterPro" id="IPR036890">
    <property type="entry name" value="HATPase_C_sf"/>
</dbReference>
<evidence type="ECO:0000313" key="14">
    <source>
        <dbReference type="Proteomes" id="UP000067711"/>
    </source>
</evidence>
<dbReference type="InterPro" id="IPR050980">
    <property type="entry name" value="2C_sensor_his_kinase"/>
</dbReference>
<evidence type="ECO:0000256" key="9">
    <source>
        <dbReference type="ARBA" id="ARBA00022840"/>
    </source>
</evidence>
<dbReference type="Gene3D" id="1.10.287.130">
    <property type="match status" value="1"/>
</dbReference>
<feature type="domain" description="Histidine kinase" evidence="11">
    <location>
        <begin position="163"/>
        <end position="371"/>
    </location>
</feature>
<keyword evidence="6" id="KW-0808">Transferase</keyword>
<comment type="catalytic activity">
    <reaction evidence="1">
        <text>ATP + protein L-histidine = ADP + protein N-phospho-L-histidine.</text>
        <dbReference type="EC" id="2.7.13.3"/>
    </reaction>
</comment>
<evidence type="ECO:0000313" key="13">
    <source>
        <dbReference type="EMBL" id="AOJ08091.1"/>
    </source>
</evidence>
<keyword evidence="10" id="KW-0812">Transmembrane</keyword>
<dbReference type="RefSeq" id="WP_066485308.1">
    <property type="nucleotide sequence ID" value="NZ_CP013388.1"/>
</dbReference>
<dbReference type="Pfam" id="PF02518">
    <property type="entry name" value="HATPase_c"/>
    <property type="match status" value="1"/>
</dbReference>
<evidence type="ECO:0000256" key="7">
    <source>
        <dbReference type="ARBA" id="ARBA00022741"/>
    </source>
</evidence>
<dbReference type="InterPro" id="IPR003594">
    <property type="entry name" value="HATPase_dom"/>
</dbReference>
<evidence type="ECO:0000259" key="12">
    <source>
        <dbReference type="PROSITE" id="PS50885"/>
    </source>
</evidence>
<dbReference type="GO" id="GO:0005886">
    <property type="term" value="C:plasma membrane"/>
    <property type="evidence" value="ECO:0007669"/>
    <property type="project" value="UniProtKB-SubCell"/>
</dbReference>
<feature type="transmembrane region" description="Helical" evidence="10">
    <location>
        <begin position="40"/>
        <end position="63"/>
    </location>
</feature>
<dbReference type="PRINTS" id="PR00344">
    <property type="entry name" value="BCTRLSENSOR"/>
</dbReference>
<dbReference type="CDD" id="cd00082">
    <property type="entry name" value="HisKA"/>
    <property type="match status" value="1"/>
</dbReference>
<dbReference type="SUPFAM" id="SSF55874">
    <property type="entry name" value="ATPase domain of HSP90 chaperone/DNA topoisomerase II/histidine kinase"/>
    <property type="match status" value="1"/>
</dbReference>
<feature type="domain" description="HAMP" evidence="12">
    <location>
        <begin position="103"/>
        <end position="155"/>
    </location>
</feature>
<keyword evidence="7" id="KW-0547">Nucleotide-binding</keyword>
<evidence type="ECO:0000259" key="11">
    <source>
        <dbReference type="PROSITE" id="PS50109"/>
    </source>
</evidence>
<dbReference type="EC" id="2.7.13.3" evidence="3"/>
<dbReference type="AlphaFoldDB" id="A0A1B4FWU8"/>
<evidence type="ECO:0000256" key="10">
    <source>
        <dbReference type="SAM" id="Phobius"/>
    </source>
</evidence>
<dbReference type="PANTHER" id="PTHR44936:SF10">
    <property type="entry name" value="SENSOR PROTEIN RSTB"/>
    <property type="match status" value="1"/>
</dbReference>
<protein>
    <recommendedName>
        <fullName evidence="3">histidine kinase</fullName>
        <ecNumber evidence="3">2.7.13.3</ecNumber>
    </recommendedName>
</protein>
<reference evidence="13 14" key="1">
    <citation type="submission" date="2015-12" db="EMBL/GenBank/DDBJ databases">
        <title>Diversity of Burkholderia near neighbor genomes.</title>
        <authorList>
            <person name="Sahl J."/>
            <person name="Wagner D."/>
            <person name="Keim P."/>
        </authorList>
    </citation>
    <scope>NUCLEOTIDE SEQUENCE [LARGE SCALE GENOMIC DNA]</scope>
    <source>
        <strain evidence="13 14">BDU8</strain>
    </source>
</reference>
<keyword evidence="10" id="KW-0472">Membrane</keyword>
<dbReference type="PROSITE" id="PS50109">
    <property type="entry name" value="HIS_KIN"/>
    <property type="match status" value="1"/>
</dbReference>
<evidence type="ECO:0000256" key="4">
    <source>
        <dbReference type="ARBA" id="ARBA00022475"/>
    </source>
</evidence>
<dbReference type="PANTHER" id="PTHR44936">
    <property type="entry name" value="SENSOR PROTEIN CREC"/>
    <property type="match status" value="1"/>
</dbReference>
<dbReference type="SMART" id="SM00387">
    <property type="entry name" value="HATPase_c"/>
    <property type="match status" value="1"/>
</dbReference>
<keyword evidence="5" id="KW-0597">Phosphoprotein</keyword>
<dbReference type="InterPro" id="IPR003660">
    <property type="entry name" value="HAMP_dom"/>
</dbReference>
<organism evidence="13 14">
    <name type="scientific">Burkholderia mayonis</name>
    <dbReference type="NCBI Taxonomy" id="1385591"/>
    <lineage>
        <taxon>Bacteria</taxon>
        <taxon>Pseudomonadati</taxon>
        <taxon>Pseudomonadota</taxon>
        <taxon>Betaproteobacteria</taxon>
        <taxon>Burkholderiales</taxon>
        <taxon>Burkholderiaceae</taxon>
        <taxon>Burkholderia</taxon>
        <taxon>pseudomallei group</taxon>
    </lineage>
</organism>
<dbReference type="Pfam" id="PF00512">
    <property type="entry name" value="HisKA"/>
    <property type="match status" value="1"/>
</dbReference>
<evidence type="ECO:0000256" key="3">
    <source>
        <dbReference type="ARBA" id="ARBA00012438"/>
    </source>
</evidence>
<proteinExistence type="predicted"/>
<dbReference type="InterPro" id="IPR004358">
    <property type="entry name" value="Sig_transdc_His_kin-like_C"/>
</dbReference>
<dbReference type="Gene3D" id="3.30.565.10">
    <property type="entry name" value="Histidine kinase-like ATPase, C-terminal domain"/>
    <property type="match status" value="1"/>
</dbReference>